<dbReference type="PRINTS" id="PR00413">
    <property type="entry name" value="HADHALOGNASE"/>
</dbReference>
<dbReference type="InterPro" id="IPR051540">
    <property type="entry name" value="S-2-haloacid_dehalogenase"/>
</dbReference>
<protein>
    <submittedName>
        <fullName evidence="2">HAD family hydrolase</fullName>
        <ecNumber evidence="2">3.1.3.-</ecNumber>
    </submittedName>
</protein>
<dbReference type="InterPro" id="IPR006439">
    <property type="entry name" value="HAD-SF_hydro_IA"/>
</dbReference>
<dbReference type="EC" id="3.1.3.-" evidence="2"/>
<dbReference type="EMBL" id="JAVLVT010000024">
    <property type="protein sequence ID" value="MDS1272677.1"/>
    <property type="molecule type" value="Genomic_DNA"/>
</dbReference>
<reference evidence="3" key="1">
    <citation type="submission" date="2023-07" db="EMBL/GenBank/DDBJ databases">
        <title>Novel species in the genus Lipingzhangella isolated from Sambhar Salt Lake.</title>
        <authorList>
            <person name="Jiya N."/>
            <person name="Kajale S."/>
            <person name="Sharma A."/>
        </authorList>
    </citation>
    <scope>NUCLEOTIDE SEQUENCE [LARGE SCALE GENOMIC DNA]</scope>
    <source>
        <strain evidence="3">LS1_29</strain>
    </source>
</reference>
<keyword evidence="1 2" id="KW-0378">Hydrolase</keyword>
<sequence length="226" mass="24034">METVVLDLFGTLVPAPTPRERTEAATRIARVLGSPTAKVEAYFSSTWQVRHDGTLPTISALAAHLVRNVQQTDAPYGPVTDVLRSLSHARLRPDPAVTDTLRSLRGAGLRLGVLSDASAEIAAAWPRSPLAALVDAAVFSCRSGAVKPDQQLYDEIRATLDTPAHGTLYVGDGGGKELRGALQAGMAVLAVRRRGPDDALAFNATGWFGPTVDTVEDLPAYIQELQ</sequence>
<gene>
    <name evidence="2" type="ORF">RIF23_20545</name>
</gene>
<dbReference type="Pfam" id="PF00702">
    <property type="entry name" value="Hydrolase"/>
    <property type="match status" value="1"/>
</dbReference>
<dbReference type="SFLD" id="SFLDS00003">
    <property type="entry name" value="Haloacid_Dehalogenase"/>
    <property type="match status" value="1"/>
</dbReference>
<keyword evidence="3" id="KW-1185">Reference proteome</keyword>
<dbReference type="Gene3D" id="3.40.50.1000">
    <property type="entry name" value="HAD superfamily/HAD-like"/>
    <property type="match status" value="1"/>
</dbReference>
<dbReference type="PANTHER" id="PTHR43316">
    <property type="entry name" value="HYDROLASE, HALOACID DELAHOGENASE-RELATED"/>
    <property type="match status" value="1"/>
</dbReference>
<evidence type="ECO:0000256" key="1">
    <source>
        <dbReference type="ARBA" id="ARBA00022801"/>
    </source>
</evidence>
<dbReference type="InterPro" id="IPR036412">
    <property type="entry name" value="HAD-like_sf"/>
</dbReference>
<comment type="caution">
    <text evidence="2">The sequence shown here is derived from an EMBL/GenBank/DDBJ whole genome shotgun (WGS) entry which is preliminary data.</text>
</comment>
<accession>A0ABU2HBH3</accession>
<name>A0ABU2HBH3_9ACTN</name>
<evidence type="ECO:0000313" key="3">
    <source>
        <dbReference type="Proteomes" id="UP001250214"/>
    </source>
</evidence>
<dbReference type="SUPFAM" id="SSF56784">
    <property type="entry name" value="HAD-like"/>
    <property type="match status" value="1"/>
</dbReference>
<dbReference type="Proteomes" id="UP001250214">
    <property type="component" value="Unassembled WGS sequence"/>
</dbReference>
<dbReference type="PANTHER" id="PTHR43316:SF3">
    <property type="entry name" value="HALOACID DEHALOGENASE, TYPE II (AFU_ORTHOLOGUE AFUA_2G07750)-RELATED"/>
    <property type="match status" value="1"/>
</dbReference>
<proteinExistence type="predicted"/>
<evidence type="ECO:0000313" key="2">
    <source>
        <dbReference type="EMBL" id="MDS1272677.1"/>
    </source>
</evidence>
<dbReference type="GO" id="GO:0016787">
    <property type="term" value="F:hydrolase activity"/>
    <property type="evidence" value="ECO:0007669"/>
    <property type="project" value="UniProtKB-KW"/>
</dbReference>
<dbReference type="SFLD" id="SFLDG01129">
    <property type="entry name" value="C1.5:_HAD__Beta-PGM__Phosphata"/>
    <property type="match status" value="1"/>
</dbReference>
<dbReference type="InterPro" id="IPR023214">
    <property type="entry name" value="HAD_sf"/>
</dbReference>
<dbReference type="RefSeq" id="WP_310914279.1">
    <property type="nucleotide sequence ID" value="NZ_JAVLVT010000024.1"/>
</dbReference>
<organism evidence="2 3">
    <name type="scientific">Lipingzhangella rawalii</name>
    <dbReference type="NCBI Taxonomy" id="2055835"/>
    <lineage>
        <taxon>Bacteria</taxon>
        <taxon>Bacillati</taxon>
        <taxon>Actinomycetota</taxon>
        <taxon>Actinomycetes</taxon>
        <taxon>Streptosporangiales</taxon>
        <taxon>Nocardiopsidaceae</taxon>
        <taxon>Lipingzhangella</taxon>
    </lineage>
</organism>